<organism evidence="1 2">
    <name type="scientific">Chaenocephalus aceratus</name>
    <name type="common">Blackfin icefish</name>
    <name type="synonym">Chaenichthys aceratus</name>
    <dbReference type="NCBI Taxonomy" id="36190"/>
    <lineage>
        <taxon>Eukaryota</taxon>
        <taxon>Metazoa</taxon>
        <taxon>Chordata</taxon>
        <taxon>Craniata</taxon>
        <taxon>Vertebrata</taxon>
        <taxon>Euteleostomi</taxon>
        <taxon>Actinopterygii</taxon>
        <taxon>Neopterygii</taxon>
        <taxon>Teleostei</taxon>
        <taxon>Neoteleostei</taxon>
        <taxon>Acanthomorphata</taxon>
        <taxon>Eupercaria</taxon>
        <taxon>Perciformes</taxon>
        <taxon>Notothenioidei</taxon>
        <taxon>Channichthyidae</taxon>
        <taxon>Chaenocephalus</taxon>
    </lineage>
</organism>
<dbReference type="Proteomes" id="UP001057452">
    <property type="component" value="Chromosome 15"/>
</dbReference>
<accession>A0ACB9VX83</accession>
<proteinExistence type="predicted"/>
<reference evidence="1" key="1">
    <citation type="submission" date="2022-05" db="EMBL/GenBank/DDBJ databases">
        <title>Chromosome-level genome of Chaenocephalus aceratus.</title>
        <authorList>
            <person name="Park H."/>
        </authorList>
    </citation>
    <scope>NUCLEOTIDE SEQUENCE</scope>
    <source>
        <strain evidence="1">KU_202001</strain>
    </source>
</reference>
<keyword evidence="2" id="KW-1185">Reference proteome</keyword>
<dbReference type="EMBL" id="CM043799">
    <property type="protein sequence ID" value="KAI4804714.1"/>
    <property type="molecule type" value="Genomic_DNA"/>
</dbReference>
<sequence length="315" mass="35491">MVGGGQCQPIPEMHWFQNVSEQHCHGDVILKRCASLHWTKRTDYWKRGTRRKTPAGDQTTSLGKLIPDPPSDQLPCARGRTVSHGDQLPCARGRTVSHGDQLQYARGRTSLTAMPAGGRVVGKAVHLRSAERLRDLCCANRGTFIKVGQHLGALDYLLPEEYTSTLKVLHSRAPQSSMQEIQQVVREDLGKELSELFLSFEEKPHGAASLAQVHKALLHDGRTVAIKVQHPKVQSQSVKDIVMMEVLVKAVHWLCPEFAFMWLVDEAKKNMPLELDFLREGHNSEKVANMLAHFPFLKVHTRVQFKDFYQATSYT</sequence>
<evidence type="ECO:0000313" key="1">
    <source>
        <dbReference type="EMBL" id="KAI4804714.1"/>
    </source>
</evidence>
<protein>
    <submittedName>
        <fullName evidence="1">Uncharacterized protein</fullName>
    </submittedName>
</protein>
<evidence type="ECO:0000313" key="2">
    <source>
        <dbReference type="Proteomes" id="UP001057452"/>
    </source>
</evidence>
<comment type="caution">
    <text evidence="1">The sequence shown here is derived from an EMBL/GenBank/DDBJ whole genome shotgun (WGS) entry which is preliminary data.</text>
</comment>
<name>A0ACB9VX83_CHAAC</name>
<gene>
    <name evidence="1" type="ORF">KUCAC02_026331</name>
</gene>